<dbReference type="STRING" id="1353952.A0A165JW42"/>
<protein>
    <submittedName>
        <fullName evidence="2">Uncharacterized protein</fullName>
    </submittedName>
</protein>
<gene>
    <name evidence="2" type="ORF">CALCODRAFT_249272</name>
</gene>
<dbReference type="AlphaFoldDB" id="A0A165JW42"/>
<evidence type="ECO:0000313" key="2">
    <source>
        <dbReference type="EMBL" id="KZT62351.1"/>
    </source>
</evidence>
<feature type="compositionally biased region" description="Basic residues" evidence="1">
    <location>
        <begin position="205"/>
        <end position="218"/>
    </location>
</feature>
<feature type="compositionally biased region" description="Low complexity" evidence="1">
    <location>
        <begin position="76"/>
        <end position="86"/>
    </location>
</feature>
<feature type="compositionally biased region" description="Basic and acidic residues" evidence="1">
    <location>
        <begin position="264"/>
        <end position="273"/>
    </location>
</feature>
<accession>A0A165JW42</accession>
<dbReference type="EMBL" id="KV423917">
    <property type="protein sequence ID" value="KZT62351.1"/>
    <property type="molecule type" value="Genomic_DNA"/>
</dbReference>
<dbReference type="Proteomes" id="UP000076842">
    <property type="component" value="Unassembled WGS sequence"/>
</dbReference>
<evidence type="ECO:0000256" key="1">
    <source>
        <dbReference type="SAM" id="MobiDB-lite"/>
    </source>
</evidence>
<feature type="region of interest" description="Disordered" evidence="1">
    <location>
        <begin position="137"/>
        <end position="160"/>
    </location>
</feature>
<feature type="compositionally biased region" description="Low complexity" evidence="1">
    <location>
        <begin position="137"/>
        <end position="153"/>
    </location>
</feature>
<organism evidence="2 3">
    <name type="scientific">Calocera cornea HHB12733</name>
    <dbReference type="NCBI Taxonomy" id="1353952"/>
    <lineage>
        <taxon>Eukaryota</taxon>
        <taxon>Fungi</taxon>
        <taxon>Dikarya</taxon>
        <taxon>Basidiomycota</taxon>
        <taxon>Agaricomycotina</taxon>
        <taxon>Dacrymycetes</taxon>
        <taxon>Dacrymycetales</taxon>
        <taxon>Dacrymycetaceae</taxon>
        <taxon>Calocera</taxon>
    </lineage>
</organism>
<evidence type="ECO:0000313" key="3">
    <source>
        <dbReference type="Proteomes" id="UP000076842"/>
    </source>
</evidence>
<reference evidence="2 3" key="1">
    <citation type="journal article" date="2016" name="Mol. Biol. Evol.">
        <title>Comparative Genomics of Early-Diverging Mushroom-Forming Fungi Provides Insights into the Origins of Lignocellulose Decay Capabilities.</title>
        <authorList>
            <person name="Nagy L.G."/>
            <person name="Riley R."/>
            <person name="Tritt A."/>
            <person name="Adam C."/>
            <person name="Daum C."/>
            <person name="Floudas D."/>
            <person name="Sun H."/>
            <person name="Yadav J.S."/>
            <person name="Pangilinan J."/>
            <person name="Larsson K.H."/>
            <person name="Matsuura K."/>
            <person name="Barry K."/>
            <person name="Labutti K."/>
            <person name="Kuo R."/>
            <person name="Ohm R.A."/>
            <person name="Bhattacharya S.S."/>
            <person name="Shirouzu T."/>
            <person name="Yoshinaga Y."/>
            <person name="Martin F.M."/>
            <person name="Grigoriev I.V."/>
            <person name="Hibbett D.S."/>
        </authorList>
    </citation>
    <scope>NUCLEOTIDE SEQUENCE [LARGE SCALE GENOMIC DNA]</scope>
    <source>
        <strain evidence="2 3">HHB12733</strain>
    </source>
</reference>
<feature type="region of interest" description="Disordered" evidence="1">
    <location>
        <begin position="202"/>
        <end position="297"/>
    </location>
</feature>
<name>A0A165JW42_9BASI</name>
<sequence length="297" mass="30710">MRRTLPRLIEAGNMLRAVSVPRTRSAALAYRALSTSVCPIPSIPSLYYTLTLPPGPPATGSPHLHLSRALFPTTAARRPRAHAPNALGPARRPDHAAAREGVRPARLAPYDGGGEAPPACGGRAGQRALAPRLGVGARTAPPPAGASRPPAARKTAARLPPPFPVPALLAAQRAPAHAPPARPARAGAPLARLARLCAPLPRAPHPLRRRRARPRAHHEHGALAAGERPAHAGAEPAEHARADHPGQRPGGAGERGGAAAAGELRGRRGRLCDAHGNARGGQARQGPRGADGRRLGR</sequence>
<feature type="region of interest" description="Disordered" evidence="1">
    <location>
        <begin position="76"/>
        <end position="99"/>
    </location>
</feature>
<feature type="compositionally biased region" description="Low complexity" evidence="1">
    <location>
        <begin position="222"/>
        <end position="235"/>
    </location>
</feature>
<proteinExistence type="predicted"/>
<dbReference type="InParanoid" id="A0A165JW42"/>
<feature type="compositionally biased region" description="Basic and acidic residues" evidence="1">
    <location>
        <begin position="236"/>
        <end position="246"/>
    </location>
</feature>
<keyword evidence="3" id="KW-1185">Reference proteome</keyword>